<evidence type="ECO:0000256" key="11">
    <source>
        <dbReference type="ARBA" id="ARBA00047550"/>
    </source>
</evidence>
<keyword evidence="15" id="KW-1185">Reference proteome</keyword>
<reference evidence="14" key="1">
    <citation type="submission" date="2014-01" db="EMBL/GenBank/DDBJ databases">
        <title>The genome of the white-rot fungus Pycnoporus cinnabarinus: a basidiomycete model with a versatile arsenal for lignocellulosic biomass breakdown.</title>
        <authorList>
            <person name="Levasseur A."/>
            <person name="Lomascolo A."/>
            <person name="Ruiz-Duenas F.J."/>
            <person name="Uzan E."/>
            <person name="Piumi F."/>
            <person name="Kues U."/>
            <person name="Ram A.F.J."/>
            <person name="Murat C."/>
            <person name="Haon M."/>
            <person name="Benoit I."/>
            <person name="Arfi Y."/>
            <person name="Chevret D."/>
            <person name="Drula E."/>
            <person name="Kwon M.J."/>
            <person name="Gouret P."/>
            <person name="Lesage-Meessen L."/>
            <person name="Lombard V."/>
            <person name="Mariette J."/>
            <person name="Noirot C."/>
            <person name="Park J."/>
            <person name="Patyshakuliyeva A."/>
            <person name="Wieneger R.A.B."/>
            <person name="Wosten H.A.B."/>
            <person name="Martin F."/>
            <person name="Coutinho P.M."/>
            <person name="de Vries R."/>
            <person name="Martinez A.T."/>
            <person name="Klopp C."/>
            <person name="Pontarotti P."/>
            <person name="Henrissat B."/>
            <person name="Record E."/>
        </authorList>
    </citation>
    <scope>NUCLEOTIDE SEQUENCE [LARGE SCALE GENOMIC DNA]</scope>
    <source>
        <strain evidence="14">BRFM137</strain>
    </source>
</reference>
<proteinExistence type="inferred from homology"/>
<dbReference type="OrthoDB" id="5432at2759"/>
<dbReference type="EC" id="1.1.1.302" evidence="4"/>
<accession>A0A060SLI3</accession>
<gene>
    <name evidence="14" type="ORF">BN946_scf185007.g143</name>
</gene>
<dbReference type="OMA" id="HYLRYHH"/>
<comment type="caution">
    <text evidence="14">The sequence shown here is derived from an EMBL/GenBank/DDBJ whole genome shotgun (WGS) entry which is preliminary data.</text>
</comment>
<dbReference type="PANTHER" id="PTHR38011">
    <property type="entry name" value="DIHYDROFOLATE REDUCTASE FAMILY PROTEIN (AFU_ORTHOLOGUE AFUA_8G06820)"/>
    <property type="match status" value="1"/>
</dbReference>
<dbReference type="EMBL" id="CCBP010000119">
    <property type="protein sequence ID" value="CDO73089.1"/>
    <property type="molecule type" value="Genomic_DNA"/>
</dbReference>
<keyword evidence="8" id="KW-0560">Oxidoreductase</keyword>
<evidence type="ECO:0000256" key="5">
    <source>
        <dbReference type="ARBA" id="ARBA00015035"/>
    </source>
</evidence>
<evidence type="ECO:0000256" key="1">
    <source>
        <dbReference type="ARBA" id="ARBA00003555"/>
    </source>
</evidence>
<protein>
    <recommendedName>
        <fullName evidence="5">2,5-diamino-6-ribosylamino-4(3H)-pyrimidinone 5'-phosphate reductase</fullName>
        <ecNumber evidence="4">1.1.1.302</ecNumber>
    </recommendedName>
    <alternativeName>
        <fullName evidence="10">2,5-diamino-6-(5-phospho-D-ribosylamino)pyrimidin-4(3H)-one reductase</fullName>
    </alternativeName>
    <alternativeName>
        <fullName evidence="9">2,5-diamino-6-ribitylamino-4(3H)-pyrimidinone 5'-phosphate synthase</fullName>
    </alternativeName>
</protein>
<evidence type="ECO:0000256" key="9">
    <source>
        <dbReference type="ARBA" id="ARBA00030073"/>
    </source>
</evidence>
<evidence type="ECO:0000256" key="4">
    <source>
        <dbReference type="ARBA" id="ARBA00012851"/>
    </source>
</evidence>
<sequence length="311" mass="33187">MATTTKETLPQPPSILLELYGLSSTAKSHPSVFDRSREETLPTPTVPNVHRPYVTLTFAQSLDAKIAGVGGKQLILSGNESLVMTHWMRTLHDGILVGIGTALNDNPQLNTRHLPPLPAGHPHGYRLPRPIILDTHLRLSPECKLLKNYQAGYGRRPWVVCAPQRASSDVASTEAFTQRAAALQAAGAKIIELECDAATEMSESPIDNDRAGRIAIPDLLAALRELGVRSLMVEGGARVIRSFLHGARSSAASGSSGKKTVDALVVTVAPTVVGSAGIGYGSELLTEELPTFQHVRTDVFGPDTVVALKTS</sequence>
<evidence type="ECO:0000256" key="10">
    <source>
        <dbReference type="ARBA" id="ARBA00031630"/>
    </source>
</evidence>
<dbReference type="Gene3D" id="3.40.430.10">
    <property type="entry name" value="Dihydrofolate Reductase, subunit A"/>
    <property type="match status" value="1"/>
</dbReference>
<dbReference type="PANTHER" id="PTHR38011:SF7">
    <property type="entry name" value="2,5-DIAMINO-6-RIBOSYLAMINO-4(3H)-PYRIMIDINONE 5'-PHOSPHATE REDUCTASE"/>
    <property type="match status" value="1"/>
</dbReference>
<comment type="function">
    <text evidence="1">Catalyzes an early step in riboflavin biosynthesis, the NADPH-dependent reduction of the ribose side chain of 2,5-diamino-6-ribosylamino-4(3H)-pyrimidinone 5'-phosphate, yielding 2,5-diamino-6-ribitylamino-4(3H)-pyrimidinone 5'-phosphate.</text>
</comment>
<dbReference type="InterPro" id="IPR024072">
    <property type="entry name" value="DHFR-like_dom_sf"/>
</dbReference>
<dbReference type="HOGENOM" id="CLU_036590_6_0_1"/>
<dbReference type="GO" id="GO:0009231">
    <property type="term" value="P:riboflavin biosynthetic process"/>
    <property type="evidence" value="ECO:0007669"/>
    <property type="project" value="UniProtKB-KW"/>
</dbReference>
<evidence type="ECO:0000313" key="14">
    <source>
        <dbReference type="EMBL" id="CDO73089.1"/>
    </source>
</evidence>
<evidence type="ECO:0000256" key="6">
    <source>
        <dbReference type="ARBA" id="ARBA00022619"/>
    </source>
</evidence>
<dbReference type="Pfam" id="PF01872">
    <property type="entry name" value="RibD_C"/>
    <property type="match status" value="1"/>
</dbReference>
<comment type="similarity">
    <text evidence="3">Belongs to the HTP reductase family.</text>
</comment>
<evidence type="ECO:0000313" key="15">
    <source>
        <dbReference type="Proteomes" id="UP000029665"/>
    </source>
</evidence>
<evidence type="ECO:0000256" key="2">
    <source>
        <dbReference type="ARBA" id="ARBA00005104"/>
    </source>
</evidence>
<comment type="catalytic activity">
    <reaction evidence="12">
        <text>2,5-diamino-6-(1-D-ribitylamino)pyrimidin-4(3H)-one 5'-phosphate + NADP(+) = 2,5-diamino-6-(1-D-ribosylamino)pyrimidin-4(3H)-one 5'-phosphate + NADPH + H(+)</text>
        <dbReference type="Rhea" id="RHEA:27278"/>
        <dbReference type="ChEBI" id="CHEBI:15378"/>
        <dbReference type="ChEBI" id="CHEBI:57783"/>
        <dbReference type="ChEBI" id="CHEBI:58349"/>
        <dbReference type="ChEBI" id="CHEBI:58890"/>
        <dbReference type="ChEBI" id="CHEBI:59545"/>
        <dbReference type="EC" id="1.1.1.302"/>
    </reaction>
</comment>
<name>A0A060SLI3_PYCCI</name>
<dbReference type="SUPFAM" id="SSF53597">
    <property type="entry name" value="Dihydrofolate reductase-like"/>
    <property type="match status" value="1"/>
</dbReference>
<evidence type="ECO:0000256" key="3">
    <source>
        <dbReference type="ARBA" id="ARBA00009723"/>
    </source>
</evidence>
<evidence type="ECO:0000256" key="7">
    <source>
        <dbReference type="ARBA" id="ARBA00022857"/>
    </source>
</evidence>
<dbReference type="AlphaFoldDB" id="A0A060SLI3"/>
<keyword evidence="7" id="KW-0521">NADP</keyword>
<evidence type="ECO:0000259" key="13">
    <source>
        <dbReference type="Pfam" id="PF01872"/>
    </source>
</evidence>
<organism evidence="14 15">
    <name type="scientific">Pycnoporus cinnabarinus</name>
    <name type="common">Cinnabar-red polypore</name>
    <name type="synonym">Trametes cinnabarina</name>
    <dbReference type="NCBI Taxonomy" id="5643"/>
    <lineage>
        <taxon>Eukaryota</taxon>
        <taxon>Fungi</taxon>
        <taxon>Dikarya</taxon>
        <taxon>Basidiomycota</taxon>
        <taxon>Agaricomycotina</taxon>
        <taxon>Agaricomycetes</taxon>
        <taxon>Polyporales</taxon>
        <taxon>Polyporaceae</taxon>
        <taxon>Trametes</taxon>
    </lineage>
</organism>
<evidence type="ECO:0000256" key="8">
    <source>
        <dbReference type="ARBA" id="ARBA00023002"/>
    </source>
</evidence>
<dbReference type="InterPro" id="IPR002734">
    <property type="entry name" value="RibDG_C"/>
</dbReference>
<evidence type="ECO:0000256" key="12">
    <source>
        <dbReference type="ARBA" id="ARBA00049020"/>
    </source>
</evidence>
<dbReference type="InterPro" id="IPR050765">
    <property type="entry name" value="Riboflavin_Biosynth_HTPR"/>
</dbReference>
<dbReference type="STRING" id="5643.A0A060SLI3"/>
<dbReference type="GO" id="GO:0008703">
    <property type="term" value="F:5-amino-6-(5-phosphoribosylamino)uracil reductase activity"/>
    <property type="evidence" value="ECO:0007669"/>
    <property type="project" value="InterPro"/>
</dbReference>
<feature type="domain" description="Bacterial bifunctional deaminase-reductase C-terminal" evidence="13">
    <location>
        <begin position="52"/>
        <end position="306"/>
    </location>
</feature>
<comment type="pathway">
    <text evidence="2">Cofactor biosynthesis; riboflavin biosynthesis.</text>
</comment>
<comment type="catalytic activity">
    <reaction evidence="11">
        <text>2,5-diamino-6-(1-D-ribitylamino)pyrimidin-4(3H)-one 5'-phosphate + NAD(+) = 2,5-diamino-6-(1-D-ribosylamino)pyrimidin-4(3H)-one 5'-phosphate + NADH + H(+)</text>
        <dbReference type="Rhea" id="RHEA:27274"/>
        <dbReference type="ChEBI" id="CHEBI:15378"/>
        <dbReference type="ChEBI" id="CHEBI:57540"/>
        <dbReference type="ChEBI" id="CHEBI:57945"/>
        <dbReference type="ChEBI" id="CHEBI:58890"/>
        <dbReference type="ChEBI" id="CHEBI:59545"/>
        <dbReference type="EC" id="1.1.1.302"/>
    </reaction>
</comment>
<keyword evidence="6" id="KW-0686">Riboflavin biosynthesis</keyword>
<dbReference type="Proteomes" id="UP000029665">
    <property type="component" value="Unassembled WGS sequence"/>
</dbReference>